<sequence>MEHVYETRRRTTYRSKISTQVQAEGYPSSLNCRVTHHVWIPRGERLQSRRIMAPLDGEVKLNLFFKLGRKGLKPETFINSSLFAEVINSLNTLGTDETISIQGIGETEVVSDISRAYACVPLKLVPLEEPLEKSLARRPIARLSSIDLEFQYTPARKESTMDAPTRPFTATDFDSLIHVQPLVLPLKSSLQNFMKRFVNRNLRHELPLVFNSQWQRKLQDGILEERKFARILTRFSRQFISDDVRVEISNLCKDEDETKKANVILEEECPEDRIARRLSDLQIDVSKLPNTTVPRPGGCRKRSSGSSLDLEAAPSDQVAASDHEDMWVDEEEEEQSHMADEESNSDVSIFKAAGLNSDSRMDLS</sequence>
<evidence type="ECO:0000313" key="3">
    <source>
        <dbReference type="EnsemblFungi" id="PTTG_08410-t43_1-p1"/>
    </source>
</evidence>
<dbReference type="EMBL" id="ADAS02000003">
    <property type="protein sequence ID" value="OAV99520.1"/>
    <property type="molecule type" value="Genomic_DNA"/>
</dbReference>
<organism evidence="2">
    <name type="scientific">Puccinia triticina (isolate 1-1 / race 1 (BBBD))</name>
    <name type="common">Brown leaf rust fungus</name>
    <dbReference type="NCBI Taxonomy" id="630390"/>
    <lineage>
        <taxon>Eukaryota</taxon>
        <taxon>Fungi</taxon>
        <taxon>Dikarya</taxon>
        <taxon>Basidiomycota</taxon>
        <taxon>Pucciniomycotina</taxon>
        <taxon>Pucciniomycetes</taxon>
        <taxon>Pucciniales</taxon>
        <taxon>Pucciniaceae</taxon>
        <taxon>Puccinia</taxon>
    </lineage>
</organism>
<gene>
    <name evidence="2" type="ORF">PTTG_08410</name>
</gene>
<reference evidence="3 4" key="3">
    <citation type="journal article" date="2017" name="G3 (Bethesda)">
        <title>Comparative analysis highlights variable genome content of wheat rusts and divergence of the mating loci.</title>
        <authorList>
            <person name="Cuomo C.A."/>
            <person name="Bakkeren G."/>
            <person name="Khalil H.B."/>
            <person name="Panwar V."/>
            <person name="Joly D."/>
            <person name="Linning R."/>
            <person name="Sakthikumar S."/>
            <person name="Song X."/>
            <person name="Adiconis X."/>
            <person name="Fan L."/>
            <person name="Goldberg J.M."/>
            <person name="Levin J.Z."/>
            <person name="Young S."/>
            <person name="Zeng Q."/>
            <person name="Anikster Y."/>
            <person name="Bruce M."/>
            <person name="Wang M."/>
            <person name="Yin C."/>
            <person name="McCallum B."/>
            <person name="Szabo L.J."/>
            <person name="Hulbert S."/>
            <person name="Chen X."/>
            <person name="Fellers J.P."/>
        </authorList>
    </citation>
    <scope>NUCLEOTIDE SEQUENCE</scope>
    <source>
        <strain evidence="3">isolate 1-1 / race 1 (BBBD)</strain>
        <strain evidence="4">Isolate 1-1 / race 1 (BBBD)</strain>
    </source>
</reference>
<dbReference type="OrthoDB" id="2497240at2759"/>
<name>A0A180H3F2_PUCT1</name>
<accession>A0A180H3F2</accession>
<reference evidence="2" key="1">
    <citation type="submission" date="2009-11" db="EMBL/GenBank/DDBJ databases">
        <authorList>
            <consortium name="The Broad Institute Genome Sequencing Platform"/>
            <person name="Ward D."/>
            <person name="Feldgarden M."/>
            <person name="Earl A."/>
            <person name="Young S.K."/>
            <person name="Zeng Q."/>
            <person name="Koehrsen M."/>
            <person name="Alvarado L."/>
            <person name="Berlin A."/>
            <person name="Bochicchio J."/>
            <person name="Borenstein D."/>
            <person name="Chapman S.B."/>
            <person name="Chen Z."/>
            <person name="Engels R."/>
            <person name="Freedman E."/>
            <person name="Gellesch M."/>
            <person name="Goldberg J."/>
            <person name="Griggs A."/>
            <person name="Gujja S."/>
            <person name="Heilman E."/>
            <person name="Heiman D."/>
            <person name="Hepburn T."/>
            <person name="Howarth C."/>
            <person name="Jen D."/>
            <person name="Larson L."/>
            <person name="Lewis B."/>
            <person name="Mehta T."/>
            <person name="Park D."/>
            <person name="Pearson M."/>
            <person name="Roberts A."/>
            <person name="Saif S."/>
            <person name="Shea T."/>
            <person name="Shenoy N."/>
            <person name="Sisk P."/>
            <person name="Stolte C."/>
            <person name="Sykes S."/>
            <person name="Thomson T."/>
            <person name="Walk T."/>
            <person name="White J."/>
            <person name="Yandava C."/>
            <person name="Izard J."/>
            <person name="Baranova O.V."/>
            <person name="Blanton J.M."/>
            <person name="Tanner A.C."/>
            <person name="Dewhirst F.E."/>
            <person name="Haas B."/>
            <person name="Nusbaum C."/>
            <person name="Birren B."/>
        </authorList>
    </citation>
    <scope>NUCLEOTIDE SEQUENCE [LARGE SCALE GENOMIC DNA]</scope>
    <source>
        <strain evidence="2">1-1 BBBD Race 1</strain>
    </source>
</reference>
<protein>
    <submittedName>
        <fullName evidence="2 3">Uncharacterized protein</fullName>
    </submittedName>
</protein>
<feature type="region of interest" description="Disordered" evidence="1">
    <location>
        <begin position="287"/>
        <end position="364"/>
    </location>
</feature>
<dbReference type="Proteomes" id="UP000005240">
    <property type="component" value="Unassembled WGS sequence"/>
</dbReference>
<evidence type="ECO:0000313" key="2">
    <source>
        <dbReference type="EMBL" id="OAV99520.1"/>
    </source>
</evidence>
<keyword evidence="4" id="KW-1185">Reference proteome</keyword>
<evidence type="ECO:0000313" key="4">
    <source>
        <dbReference type="Proteomes" id="UP000005240"/>
    </source>
</evidence>
<dbReference type="AlphaFoldDB" id="A0A180H3F2"/>
<dbReference type="VEuPathDB" id="FungiDB:PTTG_08410"/>
<dbReference type="EnsemblFungi" id="PTTG_08410-t43_1">
    <property type="protein sequence ID" value="PTTG_08410-t43_1-p1"/>
    <property type="gene ID" value="PTTG_08410"/>
</dbReference>
<reference evidence="3" key="4">
    <citation type="submission" date="2025-05" db="UniProtKB">
        <authorList>
            <consortium name="EnsemblFungi"/>
        </authorList>
    </citation>
    <scope>IDENTIFICATION</scope>
    <source>
        <strain evidence="3">isolate 1-1 / race 1 (BBBD)</strain>
    </source>
</reference>
<proteinExistence type="predicted"/>
<reference evidence="2" key="2">
    <citation type="submission" date="2016-05" db="EMBL/GenBank/DDBJ databases">
        <title>Comparative analysis highlights variable genome content of wheat rusts and divergence of the mating loci.</title>
        <authorList>
            <person name="Cuomo C.A."/>
            <person name="Bakkeren G."/>
            <person name="Szabo L."/>
            <person name="Khalil H."/>
            <person name="Joly D."/>
            <person name="Goldberg J."/>
            <person name="Young S."/>
            <person name="Zeng Q."/>
            <person name="Fellers J."/>
        </authorList>
    </citation>
    <scope>NUCLEOTIDE SEQUENCE [LARGE SCALE GENOMIC DNA]</scope>
    <source>
        <strain evidence="2">1-1 BBBD Race 1</strain>
    </source>
</reference>
<evidence type="ECO:0000256" key="1">
    <source>
        <dbReference type="SAM" id="MobiDB-lite"/>
    </source>
</evidence>